<dbReference type="PANTHER" id="PTHR18866">
    <property type="entry name" value="CARBOXYLASE:PYRUVATE/ACETYL-COA/PROPIONYL-COA CARBOXYLASE"/>
    <property type="match status" value="1"/>
</dbReference>
<gene>
    <name evidence="20" type="ORF">METZ01_LOCUS96100</name>
</gene>
<keyword evidence="7" id="KW-0547">Nucleotide-binding</keyword>
<keyword evidence="14" id="KW-0464">Manganese</keyword>
<keyword evidence="5" id="KW-0436">Ligase</keyword>
<dbReference type="InterPro" id="IPR005479">
    <property type="entry name" value="CPAse_ATP-bd"/>
</dbReference>
<reference evidence="20" key="1">
    <citation type="submission" date="2018-05" db="EMBL/GenBank/DDBJ databases">
        <authorList>
            <person name="Lanie J.A."/>
            <person name="Ng W.-L."/>
            <person name="Kazmierczak K.M."/>
            <person name="Andrzejewski T.M."/>
            <person name="Davidsen T.M."/>
            <person name="Wayne K.J."/>
            <person name="Tettelin H."/>
            <person name="Glass J.I."/>
            <person name="Rusch D."/>
            <person name="Podicherti R."/>
            <person name="Tsui H.-C.T."/>
            <person name="Winkler M.E."/>
        </authorList>
    </citation>
    <scope>NUCLEOTIDE SEQUENCE</scope>
</reference>
<dbReference type="EMBL" id="UINC01009653">
    <property type="protein sequence ID" value="SVA43246.1"/>
    <property type="molecule type" value="Genomic_DNA"/>
</dbReference>
<evidence type="ECO:0000256" key="11">
    <source>
        <dbReference type="ARBA" id="ARBA00022963"/>
    </source>
</evidence>
<dbReference type="FunFam" id="3.30.470.20:FF:000028">
    <property type="entry name" value="Methylcrotonoyl-CoA carboxylase subunit alpha, mitochondrial"/>
    <property type="match status" value="1"/>
</dbReference>
<evidence type="ECO:0000256" key="6">
    <source>
        <dbReference type="ARBA" id="ARBA00022723"/>
    </source>
</evidence>
<evidence type="ECO:0000256" key="13">
    <source>
        <dbReference type="ARBA" id="ARBA00023128"/>
    </source>
</evidence>
<evidence type="ECO:0000256" key="4">
    <source>
        <dbReference type="ARBA" id="ARBA00013050"/>
    </source>
</evidence>
<dbReference type="GO" id="GO:0005524">
    <property type="term" value="F:ATP binding"/>
    <property type="evidence" value="ECO:0007669"/>
    <property type="project" value="UniProtKB-KW"/>
</dbReference>
<dbReference type="FunFam" id="3.30.1490.20:FF:000003">
    <property type="entry name" value="acetyl-CoA carboxylase isoform X1"/>
    <property type="match status" value="1"/>
</dbReference>
<dbReference type="SUPFAM" id="SSF51246">
    <property type="entry name" value="Rudiment single hybrid motif"/>
    <property type="match status" value="1"/>
</dbReference>
<dbReference type="GO" id="GO:0005759">
    <property type="term" value="C:mitochondrial matrix"/>
    <property type="evidence" value="ECO:0007669"/>
    <property type="project" value="UniProtKB-SubCell"/>
</dbReference>
<evidence type="ECO:0000256" key="9">
    <source>
        <dbReference type="ARBA" id="ARBA00022842"/>
    </source>
</evidence>
<feature type="domain" description="Biotin carboxylation" evidence="19">
    <location>
        <begin position="1"/>
        <end position="447"/>
    </location>
</feature>
<keyword evidence="11" id="KW-0442">Lipid degradation</keyword>
<dbReference type="SUPFAM" id="SSF52440">
    <property type="entry name" value="PreATP-grasp domain"/>
    <property type="match status" value="1"/>
</dbReference>
<evidence type="ECO:0000259" key="18">
    <source>
        <dbReference type="PROSITE" id="PS50975"/>
    </source>
</evidence>
<dbReference type="InterPro" id="IPR011764">
    <property type="entry name" value="Biotin_carboxylation_dom"/>
</dbReference>
<dbReference type="InterPro" id="IPR011761">
    <property type="entry name" value="ATP-grasp"/>
</dbReference>
<evidence type="ECO:0000256" key="2">
    <source>
        <dbReference type="ARBA" id="ARBA00004305"/>
    </source>
</evidence>
<evidence type="ECO:0000256" key="10">
    <source>
        <dbReference type="ARBA" id="ARBA00022946"/>
    </source>
</evidence>
<evidence type="ECO:0000256" key="15">
    <source>
        <dbReference type="ARBA" id="ARBA00023267"/>
    </source>
</evidence>
<dbReference type="FunFam" id="2.40.50.100:FF:000003">
    <property type="entry name" value="Acetyl-CoA carboxylase biotin carboxyl carrier protein"/>
    <property type="match status" value="1"/>
</dbReference>
<dbReference type="SUPFAM" id="SSF51230">
    <property type="entry name" value="Single hybrid motif"/>
    <property type="match status" value="1"/>
</dbReference>
<dbReference type="GO" id="GO:0016042">
    <property type="term" value="P:lipid catabolic process"/>
    <property type="evidence" value="ECO:0007669"/>
    <property type="project" value="UniProtKB-KW"/>
</dbReference>
<evidence type="ECO:0000256" key="14">
    <source>
        <dbReference type="ARBA" id="ARBA00023211"/>
    </source>
</evidence>
<evidence type="ECO:0000259" key="17">
    <source>
        <dbReference type="PROSITE" id="PS50968"/>
    </source>
</evidence>
<keyword evidence="8" id="KW-0067">ATP-binding</keyword>
<dbReference type="UniPathway" id="UPA00945">
    <property type="reaction ID" value="UER00908"/>
</dbReference>
<dbReference type="Pfam" id="PF00364">
    <property type="entry name" value="Biotin_lipoyl"/>
    <property type="match status" value="1"/>
</dbReference>
<evidence type="ECO:0000256" key="5">
    <source>
        <dbReference type="ARBA" id="ARBA00022598"/>
    </source>
</evidence>
<dbReference type="InterPro" id="IPR001882">
    <property type="entry name" value="Biotin_BS"/>
</dbReference>
<dbReference type="PROSITE" id="PS00866">
    <property type="entry name" value="CPSASE_1"/>
    <property type="match status" value="1"/>
</dbReference>
<evidence type="ECO:0000256" key="8">
    <source>
        <dbReference type="ARBA" id="ARBA00022840"/>
    </source>
</evidence>
<dbReference type="PANTHER" id="PTHR18866:SF33">
    <property type="entry name" value="METHYLCROTONOYL-COA CARBOXYLASE SUBUNIT ALPHA, MITOCHONDRIAL-RELATED"/>
    <property type="match status" value="1"/>
</dbReference>
<dbReference type="PROSITE" id="PS50975">
    <property type="entry name" value="ATP_GRASP"/>
    <property type="match status" value="1"/>
</dbReference>
<dbReference type="PROSITE" id="PS50968">
    <property type="entry name" value="BIOTINYL_LIPOYL"/>
    <property type="match status" value="1"/>
</dbReference>
<accession>A0A381VSF8</accession>
<keyword evidence="15" id="KW-0092">Biotin</keyword>
<dbReference type="GO" id="GO:0004658">
    <property type="term" value="F:propionyl-CoA carboxylase activity"/>
    <property type="evidence" value="ECO:0007669"/>
    <property type="project" value="UniProtKB-EC"/>
</dbReference>
<dbReference type="SMART" id="SM00878">
    <property type="entry name" value="Biotin_carb_C"/>
    <property type="match status" value="1"/>
</dbReference>
<dbReference type="InterPro" id="IPR016185">
    <property type="entry name" value="PreATP-grasp_dom_sf"/>
</dbReference>
<dbReference type="InterPro" id="IPR005482">
    <property type="entry name" value="Biotin_COase_C"/>
</dbReference>
<dbReference type="Pfam" id="PF02786">
    <property type="entry name" value="CPSase_L_D2"/>
    <property type="match status" value="1"/>
</dbReference>
<comment type="subcellular location">
    <subcellularLocation>
        <location evidence="2">Mitochondrion matrix</location>
    </subcellularLocation>
</comment>
<protein>
    <recommendedName>
        <fullName evidence="4">propionyl-CoA carboxylase</fullName>
        <ecNumber evidence="4">6.4.1.3</ecNumber>
    </recommendedName>
</protein>
<keyword evidence="10" id="KW-0809">Transit peptide</keyword>
<dbReference type="InterPro" id="IPR005481">
    <property type="entry name" value="BC-like_N"/>
</dbReference>
<comment type="catalytic activity">
    <reaction evidence="16">
        <text>propanoyl-CoA + hydrogencarbonate + ATP = (S)-methylmalonyl-CoA + ADP + phosphate + H(+)</text>
        <dbReference type="Rhea" id="RHEA:23720"/>
        <dbReference type="ChEBI" id="CHEBI:15378"/>
        <dbReference type="ChEBI" id="CHEBI:17544"/>
        <dbReference type="ChEBI" id="CHEBI:30616"/>
        <dbReference type="ChEBI" id="CHEBI:43474"/>
        <dbReference type="ChEBI" id="CHEBI:57327"/>
        <dbReference type="ChEBI" id="CHEBI:57392"/>
        <dbReference type="ChEBI" id="CHEBI:456216"/>
        <dbReference type="EC" id="6.4.1.3"/>
    </reaction>
    <physiologicalReaction direction="left-to-right" evidence="16">
        <dbReference type="Rhea" id="RHEA:23721"/>
    </physiologicalReaction>
</comment>
<dbReference type="Pfam" id="PF18140">
    <property type="entry name" value="PCC_BT"/>
    <property type="match status" value="1"/>
</dbReference>
<name>A0A381VSF8_9ZZZZ</name>
<dbReference type="InterPro" id="IPR011053">
    <property type="entry name" value="Single_hybrid_motif"/>
</dbReference>
<keyword evidence="6" id="KW-0479">Metal-binding</keyword>
<keyword evidence="13" id="KW-0496">Mitochondrion</keyword>
<dbReference type="InterPro" id="IPR011054">
    <property type="entry name" value="Rudment_hybrid_motif"/>
</dbReference>
<dbReference type="GO" id="GO:0046872">
    <property type="term" value="F:metal ion binding"/>
    <property type="evidence" value="ECO:0007669"/>
    <property type="project" value="UniProtKB-KW"/>
</dbReference>
<dbReference type="NCBIfam" id="NF006367">
    <property type="entry name" value="PRK08591.1"/>
    <property type="match status" value="1"/>
</dbReference>
<evidence type="ECO:0000313" key="20">
    <source>
        <dbReference type="EMBL" id="SVA43246.1"/>
    </source>
</evidence>
<evidence type="ECO:0000256" key="7">
    <source>
        <dbReference type="ARBA" id="ARBA00022741"/>
    </source>
</evidence>
<dbReference type="PROSITE" id="PS00188">
    <property type="entry name" value="BIOTIN"/>
    <property type="match status" value="1"/>
</dbReference>
<dbReference type="Pfam" id="PF00289">
    <property type="entry name" value="Biotin_carb_N"/>
    <property type="match status" value="1"/>
</dbReference>
<dbReference type="PROSITE" id="PS00867">
    <property type="entry name" value="CPSASE_2"/>
    <property type="match status" value="1"/>
</dbReference>
<dbReference type="InterPro" id="IPR000089">
    <property type="entry name" value="Biotin_lipoyl"/>
</dbReference>
<keyword evidence="9" id="KW-0460">Magnesium</keyword>
<proteinExistence type="predicted"/>
<sequence length="661" mass="72307">MFTKVLIANRGEIACRVIRTLRQLGIKSVAVYSDADRDALHTVTADEAFRIGPPPSSESYLLIDRMVEACCRSGAQAVHPGYGFLAENSLFVDALDEAGISFIGPSSRAIRIMGDKIASKKLAREAGISVIPGHGEALHDADEAAGQAALIGYPVMLKASAGGGGKGMRIAANEEQCREGFERARSEARSSFGDDRVLIEKYINEPRHIEIQVLGDQHGNCVHLNERECSIQRRHQKIIEEAPSPFLDPATRGAMGEQAVMLAQAVDYYSAGTVEFIVDQERNFYFLEMNTRLQVEHPVTEEITGLDLVELMLKVAAGEKLPFTQPDIQIDGWALECRIYAEDPARGFLPSTGRLTRYQPPVEDQSIRMDSGVVEGGEVSVYYDPMVAKLVSRGPDRKTAIAAMGRGLDRFHVQGVSTNIPFLAAVLAHPRFGSGQLTTGFIAEEYPDGFDMPKPVGALHYRLIVLAVVLYQRSMEQQATLSDDVALPGARVVWVDGESFDCVVELLAHGYAVTCSGQRLAMRTCWWPGQSVCRFECDDGVFFAKVERDRIIYRVSHAGTALEVMVLDPLPGDLYRHMPVGVSPDQSHLVLSPMSGLLVSISVTEGQAVQSGQEVAVIEAMKMENALKSERDGIVVRTHARQGDTVELGQALIEFESGSER</sequence>
<dbReference type="SUPFAM" id="SSF56059">
    <property type="entry name" value="Glutathione synthetase ATP-binding domain-like"/>
    <property type="match status" value="1"/>
</dbReference>
<dbReference type="Gene3D" id="2.40.50.100">
    <property type="match status" value="1"/>
</dbReference>
<evidence type="ECO:0000259" key="19">
    <source>
        <dbReference type="PROSITE" id="PS50979"/>
    </source>
</evidence>
<dbReference type="Gene3D" id="3.30.700.30">
    <property type="match status" value="1"/>
</dbReference>
<dbReference type="PROSITE" id="PS50979">
    <property type="entry name" value="BC"/>
    <property type="match status" value="1"/>
</dbReference>
<dbReference type="InterPro" id="IPR041265">
    <property type="entry name" value="PCC_BT"/>
</dbReference>
<keyword evidence="12" id="KW-0443">Lipid metabolism</keyword>
<evidence type="ECO:0000256" key="16">
    <source>
        <dbReference type="ARBA" id="ARBA00049495"/>
    </source>
</evidence>
<comment type="pathway">
    <text evidence="3">Metabolic intermediate metabolism; propanoyl-CoA degradation; succinyl-CoA from propanoyl-CoA: step 1/3.</text>
</comment>
<dbReference type="FunFam" id="3.40.50.20:FF:000010">
    <property type="entry name" value="Propionyl-CoA carboxylase subunit alpha"/>
    <property type="match status" value="1"/>
</dbReference>
<comment type="cofactor">
    <cofactor evidence="1">
        <name>biotin</name>
        <dbReference type="ChEBI" id="CHEBI:57586"/>
    </cofactor>
</comment>
<evidence type="ECO:0000256" key="1">
    <source>
        <dbReference type="ARBA" id="ARBA00001953"/>
    </source>
</evidence>
<dbReference type="AlphaFoldDB" id="A0A381VSF8"/>
<dbReference type="Pfam" id="PF02785">
    <property type="entry name" value="Biotin_carb_C"/>
    <property type="match status" value="1"/>
</dbReference>
<feature type="domain" description="ATP-grasp" evidence="18">
    <location>
        <begin position="120"/>
        <end position="317"/>
    </location>
</feature>
<dbReference type="EC" id="6.4.1.3" evidence="4"/>
<dbReference type="InterPro" id="IPR050856">
    <property type="entry name" value="Biotin_carboxylase_complex"/>
</dbReference>
<feature type="domain" description="Lipoyl-binding" evidence="17">
    <location>
        <begin position="577"/>
        <end position="656"/>
    </location>
</feature>
<dbReference type="Gene3D" id="3.30.470.20">
    <property type="entry name" value="ATP-grasp fold, B domain"/>
    <property type="match status" value="1"/>
</dbReference>
<organism evidence="20">
    <name type="scientific">marine metagenome</name>
    <dbReference type="NCBI Taxonomy" id="408172"/>
    <lineage>
        <taxon>unclassified sequences</taxon>
        <taxon>metagenomes</taxon>
        <taxon>ecological metagenomes</taxon>
    </lineage>
</organism>
<dbReference type="CDD" id="cd06850">
    <property type="entry name" value="biotinyl_domain"/>
    <property type="match status" value="1"/>
</dbReference>
<evidence type="ECO:0000256" key="3">
    <source>
        <dbReference type="ARBA" id="ARBA00005060"/>
    </source>
</evidence>
<evidence type="ECO:0000256" key="12">
    <source>
        <dbReference type="ARBA" id="ARBA00023098"/>
    </source>
</evidence>